<gene>
    <name evidence="2" type="ORF">CkaCkLH20_05416</name>
</gene>
<proteinExistence type="predicted"/>
<evidence type="ECO:0000259" key="1">
    <source>
        <dbReference type="Pfam" id="PF04909"/>
    </source>
</evidence>
<sequence>MPRTTRLHPGSWDSHVHVVDEENFPFSPNRPFTPKKATVHDLLKFEENLGIDHAVIVAASIYGDDNRSIIDALNRMKGKGRGVACIHPDTVTEDQLDELHRAGVVGVRLNLWSFGATPDKASLKSTLQAYADKIRGRGWVLQVFGTMNQYPDILSLTPDLGVDVVIDHLGYPDPQNPALDPAGREAILEALRSGNTWVKLSGTYRFPTTPGLDEYVKEVLKTAPDKIVWASDWPHVGGPHKNPGGDRLQHQEFMTPDIPGFLDQCIEWCAGDDELIRKIWVTNPRRLWKYEGKDWQG</sequence>
<dbReference type="EMBL" id="JAATWM020000015">
    <property type="protein sequence ID" value="KAF9877150.1"/>
    <property type="molecule type" value="Genomic_DNA"/>
</dbReference>
<dbReference type="InterPro" id="IPR006680">
    <property type="entry name" value="Amidohydro-rel"/>
</dbReference>
<dbReference type="PANTHER" id="PTHR35563:SF2">
    <property type="entry name" value="BARREL METAL-DEPENDENT HYDROLASE, PUTATIVE (AFU_ORTHOLOGUE AFUA_1G16240)-RELATED"/>
    <property type="match status" value="1"/>
</dbReference>
<dbReference type="PANTHER" id="PTHR35563">
    <property type="entry name" value="BARREL METAL-DEPENDENT HYDROLASE, PUTATIVE (AFU_ORTHOLOGUE AFUA_1G16240)-RELATED"/>
    <property type="match status" value="1"/>
</dbReference>
<name>A0A9P6IED7_9PEZI</name>
<protein>
    <submittedName>
        <fullName evidence="2">Amidohydrolase</fullName>
    </submittedName>
</protein>
<dbReference type="GeneID" id="62161209"/>
<dbReference type="RefSeq" id="XP_038746611.1">
    <property type="nucleotide sequence ID" value="XM_038888135.1"/>
</dbReference>
<comment type="caution">
    <text evidence="2">The sequence shown here is derived from an EMBL/GenBank/DDBJ whole genome shotgun (WGS) entry which is preliminary data.</text>
</comment>
<dbReference type="InterPro" id="IPR052358">
    <property type="entry name" value="Aro_Compnd_Degr_Hydrolases"/>
</dbReference>
<dbReference type="SUPFAM" id="SSF51556">
    <property type="entry name" value="Metallo-dependent hydrolases"/>
    <property type="match status" value="1"/>
</dbReference>
<dbReference type="Gene3D" id="3.20.20.140">
    <property type="entry name" value="Metal-dependent hydrolases"/>
    <property type="match status" value="1"/>
</dbReference>
<reference evidence="2" key="2">
    <citation type="submission" date="2020-11" db="EMBL/GenBank/DDBJ databases">
        <title>Whole genome sequencing of Colletotrichum sp.</title>
        <authorList>
            <person name="Li H."/>
        </authorList>
    </citation>
    <scope>NUCLEOTIDE SEQUENCE</scope>
    <source>
        <strain evidence="2">CkLH20</strain>
    </source>
</reference>
<evidence type="ECO:0000313" key="2">
    <source>
        <dbReference type="EMBL" id="KAF9877150.1"/>
    </source>
</evidence>
<dbReference type="AlphaFoldDB" id="A0A9P6IED7"/>
<evidence type="ECO:0000313" key="3">
    <source>
        <dbReference type="Proteomes" id="UP000781932"/>
    </source>
</evidence>
<dbReference type="Pfam" id="PF04909">
    <property type="entry name" value="Amidohydro_2"/>
    <property type="match status" value="1"/>
</dbReference>
<dbReference type="InterPro" id="IPR032466">
    <property type="entry name" value="Metal_Hydrolase"/>
</dbReference>
<reference evidence="2" key="1">
    <citation type="submission" date="2020-03" db="EMBL/GenBank/DDBJ databases">
        <authorList>
            <person name="He L."/>
        </authorList>
    </citation>
    <scope>NUCLEOTIDE SEQUENCE</scope>
    <source>
        <strain evidence="2">CkLH20</strain>
    </source>
</reference>
<dbReference type="OrthoDB" id="2135488at2759"/>
<dbReference type="Proteomes" id="UP000781932">
    <property type="component" value="Unassembled WGS sequence"/>
</dbReference>
<feature type="domain" description="Amidohydrolase-related" evidence="1">
    <location>
        <begin position="12"/>
        <end position="289"/>
    </location>
</feature>
<organism evidence="2 3">
    <name type="scientific">Colletotrichum karsti</name>
    <dbReference type="NCBI Taxonomy" id="1095194"/>
    <lineage>
        <taxon>Eukaryota</taxon>
        <taxon>Fungi</taxon>
        <taxon>Dikarya</taxon>
        <taxon>Ascomycota</taxon>
        <taxon>Pezizomycotina</taxon>
        <taxon>Sordariomycetes</taxon>
        <taxon>Hypocreomycetidae</taxon>
        <taxon>Glomerellales</taxon>
        <taxon>Glomerellaceae</taxon>
        <taxon>Colletotrichum</taxon>
        <taxon>Colletotrichum boninense species complex</taxon>
    </lineage>
</organism>
<keyword evidence="3" id="KW-1185">Reference proteome</keyword>
<dbReference type="GO" id="GO:0016787">
    <property type="term" value="F:hydrolase activity"/>
    <property type="evidence" value="ECO:0007669"/>
    <property type="project" value="InterPro"/>
</dbReference>
<accession>A0A9P6IED7</accession>